<accession>A0A0S7WRE6</accession>
<sequence length="232" mass="25241">MTAVALVRGQELEPRMLVDSPTAGLLERGSYAIDLRIEPGGGLLTGISVGLASRFMLGVSYGASSIVGAGWPDWNPRVEFAARYRFIDETPYLPAVALGFDSQGFGGFDDAKDRYHIKSRGFYATASKSLAFLGPTSVHAGANYSLERDDEDKDVNVFAGIEKGLNPELVLVAEYDAALNDDVLADPRKGYLNAGVRWMFAGQLTLGFDFKDLLEHSGHVNRSARVSYAEYF</sequence>
<name>A0A0S7WRE6_UNCT6</name>
<dbReference type="STRING" id="1703770.AMJ39_07145"/>
<evidence type="ECO:0000313" key="1">
    <source>
        <dbReference type="EMBL" id="KPJ52710.1"/>
    </source>
</evidence>
<dbReference type="SUPFAM" id="SSF56925">
    <property type="entry name" value="OMPA-like"/>
    <property type="match status" value="1"/>
</dbReference>
<comment type="caution">
    <text evidence="1">The sequence shown here is derived from an EMBL/GenBank/DDBJ whole genome shotgun (WGS) entry which is preliminary data.</text>
</comment>
<protein>
    <submittedName>
        <fullName evidence="1">Uncharacterized protein</fullName>
    </submittedName>
</protein>
<dbReference type="Proteomes" id="UP000052008">
    <property type="component" value="Unassembled WGS sequence"/>
</dbReference>
<reference evidence="1 2" key="1">
    <citation type="journal article" date="2015" name="Microbiome">
        <title>Genomic resolution of linkages in carbon, nitrogen, and sulfur cycling among widespread estuary sediment bacteria.</title>
        <authorList>
            <person name="Baker B.J."/>
            <person name="Lazar C.S."/>
            <person name="Teske A.P."/>
            <person name="Dick G.J."/>
        </authorList>
    </citation>
    <scope>NUCLEOTIDE SEQUENCE [LARGE SCALE GENOMIC DNA]</scope>
    <source>
        <strain evidence="1">DG_24</strain>
    </source>
</reference>
<evidence type="ECO:0000313" key="2">
    <source>
        <dbReference type="Proteomes" id="UP000052008"/>
    </source>
</evidence>
<organism evidence="1 2">
    <name type="scientific">candidate division TA06 bacterium DG_24</name>
    <dbReference type="NCBI Taxonomy" id="1703770"/>
    <lineage>
        <taxon>Bacteria</taxon>
        <taxon>Bacteria division TA06</taxon>
    </lineage>
</organism>
<proteinExistence type="predicted"/>
<dbReference type="InterPro" id="IPR011250">
    <property type="entry name" value="OMP/PagP_B-barrel"/>
</dbReference>
<dbReference type="EMBL" id="LIZS01000045">
    <property type="protein sequence ID" value="KPJ52710.1"/>
    <property type="molecule type" value="Genomic_DNA"/>
</dbReference>
<dbReference type="AlphaFoldDB" id="A0A0S7WRE6"/>
<gene>
    <name evidence="1" type="ORF">AMJ39_07145</name>
</gene>